<dbReference type="AlphaFoldDB" id="A0A0H5E6Y2"/>
<protein>
    <submittedName>
        <fullName evidence="13">Heavy metal translocating ATPase, P-type</fullName>
        <ecNumber evidence="13">3.6.1.-</ecNumber>
    </submittedName>
</protein>
<dbReference type="InterPro" id="IPR023298">
    <property type="entry name" value="ATPase_P-typ_TM_dom_sf"/>
</dbReference>
<comment type="subcellular location">
    <subcellularLocation>
        <location evidence="11">Cell membrane</location>
    </subcellularLocation>
    <subcellularLocation>
        <location evidence="1">Membrane</location>
        <topology evidence="1">Multi-pass membrane protein</topology>
    </subcellularLocation>
</comment>
<keyword evidence="10 11" id="KW-0472">Membrane</keyword>
<feature type="transmembrane region" description="Helical" evidence="11">
    <location>
        <begin position="309"/>
        <end position="332"/>
    </location>
</feature>
<accession>A0A0H5E6Y2</accession>
<feature type="transmembrane region" description="Helical" evidence="11">
    <location>
        <begin position="628"/>
        <end position="647"/>
    </location>
</feature>
<dbReference type="InterPro" id="IPR059000">
    <property type="entry name" value="ATPase_P-type_domA"/>
</dbReference>
<dbReference type="InterPro" id="IPR023214">
    <property type="entry name" value="HAD_sf"/>
</dbReference>
<evidence type="ECO:0000256" key="3">
    <source>
        <dbReference type="ARBA" id="ARBA00022692"/>
    </source>
</evidence>
<dbReference type="Gene3D" id="3.40.1110.10">
    <property type="entry name" value="Calcium-transporting ATPase, cytoplasmic domain N"/>
    <property type="match status" value="1"/>
</dbReference>
<dbReference type="InterPro" id="IPR001757">
    <property type="entry name" value="P_typ_ATPase"/>
</dbReference>
<dbReference type="SFLD" id="SFLDS00003">
    <property type="entry name" value="Haloacid_Dehalogenase"/>
    <property type="match status" value="1"/>
</dbReference>
<keyword evidence="11" id="KW-1003">Cell membrane</keyword>
<dbReference type="SUPFAM" id="SSF81653">
    <property type="entry name" value="Calcium ATPase, transduction domain A"/>
    <property type="match status" value="1"/>
</dbReference>
<dbReference type="Gene3D" id="2.70.150.10">
    <property type="entry name" value="Calcium-transporting ATPase, cytoplasmic transduction domain A"/>
    <property type="match status" value="1"/>
</dbReference>
<feature type="domain" description="P-type ATPase A" evidence="12">
    <location>
        <begin position="157"/>
        <end position="257"/>
    </location>
</feature>
<dbReference type="SFLD" id="SFLDG00002">
    <property type="entry name" value="C1.7:_P-type_atpase_like"/>
    <property type="match status" value="1"/>
</dbReference>
<dbReference type="Gene3D" id="3.40.50.1000">
    <property type="entry name" value="HAD superfamily/HAD-like"/>
    <property type="match status" value="1"/>
</dbReference>
<dbReference type="RefSeq" id="WP_098038911.1">
    <property type="nucleotide sequence ID" value="NZ_CWGJ01000025.1"/>
</dbReference>
<comment type="similarity">
    <text evidence="2 11">Belongs to the cation transport ATPase (P-type) (TC 3.A.3) family. Type IB subfamily.</text>
</comment>
<feature type="transmembrane region" description="Helical" evidence="11">
    <location>
        <begin position="75"/>
        <end position="93"/>
    </location>
</feature>
<keyword evidence="8" id="KW-1278">Translocase</keyword>
<keyword evidence="3 11" id="KW-0812">Transmembrane</keyword>
<evidence type="ECO:0000256" key="8">
    <source>
        <dbReference type="ARBA" id="ARBA00022967"/>
    </source>
</evidence>
<feature type="transmembrane region" description="Helical" evidence="11">
    <location>
        <begin position="113"/>
        <end position="135"/>
    </location>
</feature>
<dbReference type="SUPFAM" id="SSF56784">
    <property type="entry name" value="HAD-like"/>
    <property type="match status" value="1"/>
</dbReference>
<dbReference type="Pfam" id="PF00122">
    <property type="entry name" value="E1-E2_ATPase"/>
    <property type="match status" value="1"/>
</dbReference>
<dbReference type="GO" id="GO:0046872">
    <property type="term" value="F:metal ion binding"/>
    <property type="evidence" value="ECO:0007669"/>
    <property type="project" value="UniProtKB-KW"/>
</dbReference>
<dbReference type="NCBIfam" id="TIGR01494">
    <property type="entry name" value="ATPase_P-type"/>
    <property type="match status" value="2"/>
</dbReference>
<proteinExistence type="inferred from homology"/>
<reference evidence="14" key="1">
    <citation type="submission" date="2015-06" db="EMBL/GenBank/DDBJ databases">
        <authorList>
            <person name="Bertelli C."/>
        </authorList>
    </citation>
    <scope>NUCLEOTIDE SEQUENCE [LARGE SCALE GENOMIC DNA]</scope>
    <source>
        <strain evidence="14">CRIB-30</strain>
    </source>
</reference>
<keyword evidence="5 11" id="KW-0547">Nucleotide-binding</keyword>
<dbReference type="InterPro" id="IPR051949">
    <property type="entry name" value="Cation_Transport_ATPase"/>
</dbReference>
<dbReference type="InterPro" id="IPR023299">
    <property type="entry name" value="ATPase_P-typ_cyto_dom_N"/>
</dbReference>
<evidence type="ECO:0000313" key="14">
    <source>
        <dbReference type="Proteomes" id="UP000220251"/>
    </source>
</evidence>
<keyword evidence="14" id="KW-1185">Reference proteome</keyword>
<dbReference type="InterPro" id="IPR027256">
    <property type="entry name" value="P-typ_ATPase_IB"/>
</dbReference>
<dbReference type="PANTHER" id="PTHR43079:SF1">
    <property type="entry name" value="CADMIUM_ZINC-TRANSPORTING ATPASE HMA1, CHLOROPLASTIC-RELATED"/>
    <property type="match status" value="1"/>
</dbReference>
<evidence type="ECO:0000256" key="7">
    <source>
        <dbReference type="ARBA" id="ARBA00022842"/>
    </source>
</evidence>
<evidence type="ECO:0000256" key="4">
    <source>
        <dbReference type="ARBA" id="ARBA00022723"/>
    </source>
</evidence>
<dbReference type="PROSITE" id="PS00154">
    <property type="entry name" value="ATPASE_E1_E2"/>
    <property type="match status" value="1"/>
</dbReference>
<dbReference type="EMBL" id="CWGJ01000025">
    <property type="protein sequence ID" value="CRX39055.1"/>
    <property type="molecule type" value="Genomic_DNA"/>
</dbReference>
<sequence>MTSTFTQEQSSQRHLRQPVIFEEFFELGLEESKSPFLTPESRNWGVNLPLKASLLALFMLCISFFLSYFEEWIPLSQLALVIVYFLVGIPALIESIEDIAKADINIDVLMTLAAFSSFYVGSGMEGGMLLVLFALSSSIEEAVQSKAKSTLSALGKLVPTKALVILSDGTHQERSVKDISVGASILIQSGQVVPLDGRVVKGFSSANLSHITGESIPVPIKPGDEIPAGAQNDEGSLVVEVTKTEMDSTVSRIIKLVTEAQEAKPVLQRFFDKVSNSYAMGIIALSFLLAFALPLVYDIAYLGEEGSLYRAVTFLIAASPCALILAIPIAYLSAISSCARKGILLKGGLTLDALAHCRAVAFDKTGTLTTGKLVFKGINALHEEDKILEPDALRIAYSLEKNTIHPIAKSLVEYAKSVGMHGTEIHDFRAVPGFGLEGLATLEKEEKIHIGNLDFIKQLLPPDEGELLENQFLKILEEGNMVAALLVGNKPFLLSFQDQIRTGVKETIRSLREIYRLKLVMITGDHLQSAKRVAKEIGLDDFFANLKPQDKLNIVSDLSKRFSLAMVGDGINDAPSLARADVGIGLGQIGSNAATQASDVILLNDNIEMIDWLVGKSRATRAIVRQNLVLAAGALLIASLLALLGVLPLWLAVIIHEGGTVLVGLNGLRLLR</sequence>
<keyword evidence="4 11" id="KW-0479">Metal-binding</keyword>
<evidence type="ECO:0000256" key="1">
    <source>
        <dbReference type="ARBA" id="ARBA00004141"/>
    </source>
</evidence>
<dbReference type="PANTHER" id="PTHR43079">
    <property type="entry name" value="PROBABLE CADMIUM/ZINC-TRANSPORTING ATPASE HMA1"/>
    <property type="match status" value="1"/>
</dbReference>
<dbReference type="Proteomes" id="UP000220251">
    <property type="component" value="Unassembled WGS sequence"/>
</dbReference>
<keyword evidence="13" id="KW-0378">Hydrolase</keyword>
<dbReference type="InterPro" id="IPR008250">
    <property type="entry name" value="ATPase_P-typ_transduc_dom_A_sf"/>
</dbReference>
<keyword evidence="7" id="KW-0460">Magnesium</keyword>
<evidence type="ECO:0000313" key="13">
    <source>
        <dbReference type="EMBL" id="CRX39055.1"/>
    </source>
</evidence>
<dbReference type="GO" id="GO:0016887">
    <property type="term" value="F:ATP hydrolysis activity"/>
    <property type="evidence" value="ECO:0007669"/>
    <property type="project" value="InterPro"/>
</dbReference>
<dbReference type="GO" id="GO:0019829">
    <property type="term" value="F:ATPase-coupled monoatomic cation transmembrane transporter activity"/>
    <property type="evidence" value="ECO:0007669"/>
    <property type="project" value="InterPro"/>
</dbReference>
<evidence type="ECO:0000256" key="5">
    <source>
        <dbReference type="ARBA" id="ARBA00022741"/>
    </source>
</evidence>
<evidence type="ECO:0000256" key="6">
    <source>
        <dbReference type="ARBA" id="ARBA00022840"/>
    </source>
</evidence>
<dbReference type="SUPFAM" id="SSF81665">
    <property type="entry name" value="Calcium ATPase, transmembrane domain M"/>
    <property type="match status" value="1"/>
</dbReference>
<dbReference type="GO" id="GO:0030001">
    <property type="term" value="P:metal ion transport"/>
    <property type="evidence" value="ECO:0007669"/>
    <property type="project" value="UniProtKB-ARBA"/>
</dbReference>
<evidence type="ECO:0000259" key="12">
    <source>
        <dbReference type="Pfam" id="PF00122"/>
    </source>
</evidence>
<dbReference type="InterPro" id="IPR044492">
    <property type="entry name" value="P_typ_ATPase_HD_dom"/>
</dbReference>
<dbReference type="PRINTS" id="PR00120">
    <property type="entry name" value="HATPASE"/>
</dbReference>
<name>A0A0H5E6Y2_9BACT</name>
<evidence type="ECO:0000256" key="2">
    <source>
        <dbReference type="ARBA" id="ARBA00006024"/>
    </source>
</evidence>
<dbReference type="GO" id="GO:0005524">
    <property type="term" value="F:ATP binding"/>
    <property type="evidence" value="ECO:0007669"/>
    <property type="project" value="UniProtKB-UniRule"/>
</dbReference>
<dbReference type="InterPro" id="IPR018303">
    <property type="entry name" value="ATPase_P-typ_P_site"/>
</dbReference>
<feature type="transmembrane region" description="Helical" evidence="11">
    <location>
        <begin position="278"/>
        <end position="297"/>
    </location>
</feature>
<dbReference type="SFLD" id="SFLDF00027">
    <property type="entry name" value="p-type_atpase"/>
    <property type="match status" value="1"/>
</dbReference>
<dbReference type="PRINTS" id="PR00119">
    <property type="entry name" value="CATATPASE"/>
</dbReference>
<keyword evidence="6 11" id="KW-0067">ATP-binding</keyword>
<evidence type="ECO:0000256" key="10">
    <source>
        <dbReference type="ARBA" id="ARBA00023136"/>
    </source>
</evidence>
<keyword evidence="9 11" id="KW-1133">Transmembrane helix</keyword>
<organism evidence="13 14">
    <name type="scientific">Estrella lausannensis</name>
    <dbReference type="NCBI Taxonomy" id="483423"/>
    <lineage>
        <taxon>Bacteria</taxon>
        <taxon>Pseudomonadati</taxon>
        <taxon>Chlamydiota</taxon>
        <taxon>Chlamydiia</taxon>
        <taxon>Parachlamydiales</taxon>
        <taxon>Candidatus Criblamydiaceae</taxon>
        <taxon>Estrella</taxon>
    </lineage>
</organism>
<feature type="transmembrane region" description="Helical" evidence="11">
    <location>
        <begin position="48"/>
        <end position="68"/>
    </location>
</feature>
<dbReference type="NCBIfam" id="TIGR01525">
    <property type="entry name" value="ATPase-IB_hvy"/>
    <property type="match status" value="1"/>
</dbReference>
<evidence type="ECO:0000256" key="11">
    <source>
        <dbReference type="RuleBase" id="RU362081"/>
    </source>
</evidence>
<dbReference type="InterPro" id="IPR036412">
    <property type="entry name" value="HAD-like_sf"/>
</dbReference>
<evidence type="ECO:0000256" key="9">
    <source>
        <dbReference type="ARBA" id="ARBA00022989"/>
    </source>
</evidence>
<dbReference type="OrthoDB" id="9813266at2"/>
<dbReference type="GO" id="GO:0005886">
    <property type="term" value="C:plasma membrane"/>
    <property type="evidence" value="ECO:0007669"/>
    <property type="project" value="UniProtKB-SubCell"/>
</dbReference>
<gene>
    <name evidence="13" type="primary">zntA</name>
    <name evidence="13" type="ORF">ELAC_1728</name>
</gene>
<dbReference type="EC" id="3.6.1.-" evidence="13"/>
<dbReference type="Pfam" id="PF00702">
    <property type="entry name" value="Hydrolase"/>
    <property type="match status" value="1"/>
</dbReference>